<dbReference type="Pfam" id="PF24838">
    <property type="entry name" value="8xMP"/>
    <property type="match status" value="1"/>
</dbReference>
<feature type="transmembrane region" description="Helical" evidence="1">
    <location>
        <begin position="73"/>
        <end position="93"/>
    </location>
</feature>
<comment type="caution">
    <text evidence="2">The sequence shown here is derived from an EMBL/GenBank/DDBJ whole genome shotgun (WGS) entry which is preliminary data.</text>
</comment>
<accession>A0A1G2IC09</accession>
<dbReference type="AlphaFoldDB" id="A0A1G2IC09"/>
<evidence type="ECO:0000313" key="2">
    <source>
        <dbReference type="EMBL" id="OGZ71738.1"/>
    </source>
</evidence>
<gene>
    <name evidence="2" type="ORF">A2998_03240</name>
</gene>
<evidence type="ECO:0000256" key="1">
    <source>
        <dbReference type="SAM" id="Phobius"/>
    </source>
</evidence>
<dbReference type="InterPro" id="IPR056918">
    <property type="entry name" value="8xMP"/>
</dbReference>
<evidence type="ECO:0000313" key="3">
    <source>
        <dbReference type="Proteomes" id="UP000178826"/>
    </source>
</evidence>
<keyword evidence="1" id="KW-0472">Membrane</keyword>
<organism evidence="2 3">
    <name type="scientific">Candidatus Staskawiczbacteria bacterium RIFCSPLOWO2_01_FULL_37_25b</name>
    <dbReference type="NCBI Taxonomy" id="1802213"/>
    <lineage>
        <taxon>Bacteria</taxon>
        <taxon>Candidatus Staskawicziibacteriota</taxon>
    </lineage>
</organism>
<dbReference type="EMBL" id="MHOZ01000052">
    <property type="protein sequence ID" value="OGZ71738.1"/>
    <property type="molecule type" value="Genomic_DNA"/>
</dbReference>
<protein>
    <recommendedName>
        <fullName evidence="4">Small integral membrane protein</fullName>
    </recommendedName>
</protein>
<feature type="transmembrane region" description="Helical" evidence="1">
    <location>
        <begin position="144"/>
        <end position="164"/>
    </location>
</feature>
<keyword evidence="1" id="KW-1133">Transmembrane helix</keyword>
<evidence type="ECO:0008006" key="4">
    <source>
        <dbReference type="Google" id="ProtNLM"/>
    </source>
</evidence>
<reference evidence="2 3" key="1">
    <citation type="journal article" date="2016" name="Nat. Commun.">
        <title>Thousands of microbial genomes shed light on interconnected biogeochemical processes in an aquifer system.</title>
        <authorList>
            <person name="Anantharaman K."/>
            <person name="Brown C.T."/>
            <person name="Hug L.A."/>
            <person name="Sharon I."/>
            <person name="Castelle C.J."/>
            <person name="Probst A.J."/>
            <person name="Thomas B.C."/>
            <person name="Singh A."/>
            <person name="Wilkins M.J."/>
            <person name="Karaoz U."/>
            <person name="Brodie E.L."/>
            <person name="Williams K.H."/>
            <person name="Hubbard S.S."/>
            <person name="Banfield J.F."/>
        </authorList>
    </citation>
    <scope>NUCLEOTIDE SEQUENCE [LARGE SCALE GENOMIC DNA]</scope>
</reference>
<sequence>MDKGKIEEKLFALPVEKYGDKYIEHLLEQYKIYIDSAEKISDRRQKNNEFFLGLNTALVALLGFVSAKLDAGQACYIFLLASAAGIVICYYWYRIIRSYKGLNGGKFDVIHLIEKRLPLALYDTEWEILGRGENRKKYWPFTHIEFKIPWVFIVIYLILFLKNIPYSEVINYLR</sequence>
<name>A0A1G2IC09_9BACT</name>
<keyword evidence="1" id="KW-0812">Transmembrane</keyword>
<feature type="transmembrane region" description="Helical" evidence="1">
    <location>
        <begin position="50"/>
        <end position="67"/>
    </location>
</feature>
<dbReference type="Proteomes" id="UP000178826">
    <property type="component" value="Unassembled WGS sequence"/>
</dbReference>
<proteinExistence type="predicted"/>